<feature type="region of interest" description="Disordered" evidence="1">
    <location>
        <begin position="77"/>
        <end position="127"/>
    </location>
</feature>
<accession>A0ABV9B8T2</accession>
<dbReference type="Pfam" id="PF20271">
    <property type="entry name" value="CATASP"/>
    <property type="match status" value="1"/>
</dbReference>
<evidence type="ECO:0000259" key="2">
    <source>
        <dbReference type="Pfam" id="PF20271"/>
    </source>
</evidence>
<dbReference type="RefSeq" id="WP_381185182.1">
    <property type="nucleotide sequence ID" value="NZ_JBHSFK010000049.1"/>
</dbReference>
<dbReference type="EMBL" id="JBHSFK010000049">
    <property type="protein sequence ID" value="MFC4506946.1"/>
    <property type="molecule type" value="Genomic_DNA"/>
</dbReference>
<gene>
    <name evidence="3" type="ORF">ACFPIH_47150</name>
</gene>
<evidence type="ECO:0000313" key="4">
    <source>
        <dbReference type="Proteomes" id="UP001595839"/>
    </source>
</evidence>
<evidence type="ECO:0000313" key="3">
    <source>
        <dbReference type="EMBL" id="MFC4506946.1"/>
    </source>
</evidence>
<name>A0ABV9B8T2_9ACTN</name>
<dbReference type="Proteomes" id="UP001595839">
    <property type="component" value="Unassembled WGS sequence"/>
</dbReference>
<reference evidence="4" key="1">
    <citation type="journal article" date="2019" name="Int. J. Syst. Evol. Microbiol.">
        <title>The Global Catalogue of Microorganisms (GCM) 10K type strain sequencing project: providing services to taxonomists for standard genome sequencing and annotation.</title>
        <authorList>
            <consortium name="The Broad Institute Genomics Platform"/>
            <consortium name="The Broad Institute Genome Sequencing Center for Infectious Disease"/>
            <person name="Wu L."/>
            <person name="Ma J."/>
        </authorList>
    </citation>
    <scope>NUCLEOTIDE SEQUENCE [LARGE SCALE GENOMIC DNA]</scope>
    <source>
        <strain evidence="4">CGMCC 4.7177</strain>
    </source>
</reference>
<feature type="domain" description="CATRA-Associated Small Protein" evidence="2">
    <location>
        <begin position="27"/>
        <end position="110"/>
    </location>
</feature>
<comment type="caution">
    <text evidence="3">The sequence shown here is derived from an EMBL/GenBank/DDBJ whole genome shotgun (WGS) entry which is preliminary data.</text>
</comment>
<keyword evidence="4" id="KW-1185">Reference proteome</keyword>
<proteinExistence type="predicted"/>
<protein>
    <submittedName>
        <fullName evidence="3">CATRA system-associated protein</fullName>
    </submittedName>
</protein>
<evidence type="ECO:0000256" key="1">
    <source>
        <dbReference type="SAM" id="MobiDB-lite"/>
    </source>
</evidence>
<organism evidence="3 4">
    <name type="scientific">Streptomyces vulcanius</name>
    <dbReference type="NCBI Taxonomy" id="1441876"/>
    <lineage>
        <taxon>Bacteria</taxon>
        <taxon>Bacillati</taxon>
        <taxon>Actinomycetota</taxon>
        <taxon>Actinomycetes</taxon>
        <taxon>Kitasatosporales</taxon>
        <taxon>Streptomycetaceae</taxon>
        <taxon>Streptomyces</taxon>
    </lineage>
</organism>
<feature type="compositionally biased region" description="Gly residues" evidence="1">
    <location>
        <begin position="113"/>
        <end position="127"/>
    </location>
</feature>
<dbReference type="InterPro" id="IPR046924">
    <property type="entry name" value="CATASP"/>
</dbReference>
<sequence length="127" mass="13002">MSTSHGAAAIAPDTARATGRALRLVEREWRLSPAAWEEIGELLAELSAAVAAGDTETVDELTAELEISGDRRVTLIGAGPDGPAPEDDGKGPLPEPLRERVVALIHSVDPEPGTGGEQYAGPGAGDG</sequence>